<dbReference type="InterPro" id="IPR001611">
    <property type="entry name" value="Leu-rich_rpt"/>
</dbReference>
<keyword evidence="9" id="KW-0472">Membrane</keyword>
<evidence type="ECO:0000256" key="4">
    <source>
        <dbReference type="ARBA" id="ARBA00022614"/>
    </source>
</evidence>
<dbReference type="PANTHER" id="PTHR48063:SF101">
    <property type="entry name" value="LRR RECEPTOR-LIKE SERINE_THREONINE-PROTEIN KINASE FLS2"/>
    <property type="match status" value="1"/>
</dbReference>
<dbReference type="FunFam" id="3.80.10.10:FF:000111">
    <property type="entry name" value="LRR receptor-like serine/threonine-protein kinase ERECTA"/>
    <property type="match status" value="1"/>
</dbReference>
<comment type="similarity">
    <text evidence="2">Belongs to the RLP family.</text>
</comment>
<dbReference type="GeneID" id="115961765"/>
<evidence type="ECO:0000256" key="9">
    <source>
        <dbReference type="ARBA" id="ARBA00023136"/>
    </source>
</evidence>
<feature type="chain" id="PRO_5029508878" description="Leucine-rich repeat-containing N-terminal plant-type domain-containing protein" evidence="12">
    <location>
        <begin position="31"/>
        <end position="825"/>
    </location>
</feature>
<keyword evidence="3" id="KW-1003">Cell membrane</keyword>
<dbReference type="AlphaFoldDB" id="A0A7N2ML22"/>
<dbReference type="Pfam" id="PF08263">
    <property type="entry name" value="LRRNT_2"/>
    <property type="match status" value="1"/>
</dbReference>
<evidence type="ECO:0000259" key="13">
    <source>
        <dbReference type="Pfam" id="PF08263"/>
    </source>
</evidence>
<keyword evidence="10" id="KW-0675">Receptor</keyword>
<dbReference type="PANTHER" id="PTHR48063">
    <property type="entry name" value="LRR RECEPTOR-LIKE KINASE"/>
    <property type="match status" value="1"/>
</dbReference>
<dbReference type="EnsemblPlants" id="QL09p041840:mrna">
    <property type="protein sequence ID" value="QL09p041840:mrna:CDS:1"/>
    <property type="gene ID" value="QL09p041840"/>
</dbReference>
<dbReference type="EMBL" id="LRBV02000009">
    <property type="status" value="NOT_ANNOTATED_CDS"/>
    <property type="molecule type" value="Genomic_DNA"/>
</dbReference>
<dbReference type="InterPro" id="IPR013210">
    <property type="entry name" value="LRR_N_plant-typ"/>
</dbReference>
<dbReference type="Pfam" id="PF00560">
    <property type="entry name" value="LRR_1"/>
    <property type="match status" value="3"/>
</dbReference>
<keyword evidence="16" id="KW-1185">Reference proteome</keyword>
<proteinExistence type="inferred from homology"/>
<evidence type="ECO:0000313" key="15">
    <source>
        <dbReference type="EnsemblPlants" id="QL09p041840:mrna:CDS:1"/>
    </source>
</evidence>
<dbReference type="InParanoid" id="A0A7N2ML22"/>
<dbReference type="KEGG" id="qlo:115961765"/>
<organism evidence="15 16">
    <name type="scientific">Quercus lobata</name>
    <name type="common">Valley oak</name>
    <dbReference type="NCBI Taxonomy" id="97700"/>
    <lineage>
        <taxon>Eukaryota</taxon>
        <taxon>Viridiplantae</taxon>
        <taxon>Streptophyta</taxon>
        <taxon>Embryophyta</taxon>
        <taxon>Tracheophyta</taxon>
        <taxon>Spermatophyta</taxon>
        <taxon>Magnoliopsida</taxon>
        <taxon>eudicotyledons</taxon>
        <taxon>Gunneridae</taxon>
        <taxon>Pentapetalae</taxon>
        <taxon>rosids</taxon>
        <taxon>fabids</taxon>
        <taxon>Fagales</taxon>
        <taxon>Fagaceae</taxon>
        <taxon>Quercus</taxon>
    </lineage>
</organism>
<evidence type="ECO:0000256" key="7">
    <source>
        <dbReference type="ARBA" id="ARBA00022737"/>
    </source>
</evidence>
<keyword evidence="7" id="KW-0677">Repeat</keyword>
<keyword evidence="5" id="KW-0812">Transmembrane</keyword>
<dbReference type="OMA" id="DYIDMRS"/>
<dbReference type="InterPro" id="IPR046956">
    <property type="entry name" value="RLP23-like"/>
</dbReference>
<evidence type="ECO:0000256" key="10">
    <source>
        <dbReference type="ARBA" id="ARBA00023170"/>
    </source>
</evidence>
<feature type="domain" description="Leucine-rich repeat-containing N-terminal plant-type" evidence="13">
    <location>
        <begin position="48"/>
        <end position="88"/>
    </location>
</feature>
<evidence type="ECO:0000313" key="16">
    <source>
        <dbReference type="Proteomes" id="UP000594261"/>
    </source>
</evidence>
<dbReference type="SUPFAM" id="SSF52058">
    <property type="entry name" value="L domain-like"/>
    <property type="match status" value="2"/>
</dbReference>
<dbReference type="Gramene" id="QL09p041840:mrna">
    <property type="protein sequence ID" value="QL09p041840:mrna:CDS:1"/>
    <property type="gene ID" value="QL09p041840"/>
</dbReference>
<feature type="signal peptide" evidence="12">
    <location>
        <begin position="1"/>
        <end position="30"/>
    </location>
</feature>
<evidence type="ECO:0000256" key="6">
    <source>
        <dbReference type="ARBA" id="ARBA00022729"/>
    </source>
</evidence>
<keyword evidence="11" id="KW-0325">Glycoprotein</keyword>
<evidence type="ECO:0000256" key="8">
    <source>
        <dbReference type="ARBA" id="ARBA00022989"/>
    </source>
</evidence>
<evidence type="ECO:0000256" key="3">
    <source>
        <dbReference type="ARBA" id="ARBA00022475"/>
    </source>
</evidence>
<evidence type="ECO:0000256" key="2">
    <source>
        <dbReference type="ARBA" id="ARBA00009592"/>
    </source>
</evidence>
<reference evidence="15" key="2">
    <citation type="submission" date="2021-01" db="UniProtKB">
        <authorList>
            <consortium name="EnsemblPlants"/>
        </authorList>
    </citation>
    <scope>IDENTIFICATION</scope>
</reference>
<protein>
    <recommendedName>
        <fullName evidence="17">Leucine-rich repeat-containing N-terminal plant-type domain-containing protein</fullName>
    </recommendedName>
</protein>
<dbReference type="GO" id="GO:0005886">
    <property type="term" value="C:plasma membrane"/>
    <property type="evidence" value="ECO:0007669"/>
    <property type="project" value="UniProtKB-SubCell"/>
</dbReference>
<evidence type="ECO:0000256" key="5">
    <source>
        <dbReference type="ARBA" id="ARBA00022692"/>
    </source>
</evidence>
<dbReference type="InterPro" id="IPR055414">
    <property type="entry name" value="LRR_R13L4/SHOC2-like"/>
</dbReference>
<dbReference type="Proteomes" id="UP000594261">
    <property type="component" value="Chromosome 9"/>
</dbReference>
<accession>A0A7N2ML22</accession>
<name>A0A7N2ML22_QUELO</name>
<gene>
    <name evidence="15" type="primary">LOC115961765</name>
</gene>
<keyword evidence="8" id="KW-1133">Transmembrane helix</keyword>
<keyword evidence="6 12" id="KW-0732">Signal</keyword>
<dbReference type="RefSeq" id="XP_030936549.1">
    <property type="nucleotide sequence ID" value="XM_031080689.1"/>
</dbReference>
<dbReference type="InterPro" id="IPR032675">
    <property type="entry name" value="LRR_dom_sf"/>
</dbReference>
<dbReference type="Pfam" id="PF13855">
    <property type="entry name" value="LRR_8"/>
    <property type="match status" value="2"/>
</dbReference>
<evidence type="ECO:0000256" key="11">
    <source>
        <dbReference type="ARBA" id="ARBA00023180"/>
    </source>
</evidence>
<evidence type="ECO:0000256" key="12">
    <source>
        <dbReference type="SAM" id="SignalP"/>
    </source>
</evidence>
<evidence type="ECO:0000259" key="14">
    <source>
        <dbReference type="Pfam" id="PF23598"/>
    </source>
</evidence>
<dbReference type="Pfam" id="PF23598">
    <property type="entry name" value="LRR_14"/>
    <property type="match status" value="1"/>
</dbReference>
<dbReference type="FunFam" id="3.80.10.10:FF:000095">
    <property type="entry name" value="LRR receptor-like serine/threonine-protein kinase GSO1"/>
    <property type="match status" value="1"/>
</dbReference>
<dbReference type="SUPFAM" id="SSF52047">
    <property type="entry name" value="RNI-like"/>
    <property type="match status" value="1"/>
</dbReference>
<feature type="domain" description="Disease resistance R13L4/SHOC-2-like LRR" evidence="14">
    <location>
        <begin position="105"/>
        <end position="285"/>
    </location>
</feature>
<dbReference type="FunFam" id="3.80.10.10:FF:001347">
    <property type="entry name" value="LRR receptor-like serine/threonine-protein kinase GSO2"/>
    <property type="match status" value="1"/>
</dbReference>
<sequence length="825" mass="92654">MTMIKFLGGGFLKLLHAFLMLLVHLSLVLGFISGARVGDANNIRCLEGERQALLEFKKVLVDDYGKLSSWRSEDEHKNCCNWEGVHCDNQTGHVLELEVHYLRGMISPSILELPYLTSLDLRGHDFNQSHIPEFICSLSNLTFLDLSLANLSGSFPDQLGNLSHLQQLHLNRNDLKVNENLEWLSHLSSLEYLDLSDTNLRAANDWLEVVSHLPNLKSLFLSTCDLPPMSFSSLPSFNYSKSFTSLESLSLSSNQLNGSILKFLGGICSLRQLYLGNTTLKGQLVDLLNNLSGCAKDSLEGLSLPSNQISGLWPNNFGILFPLLKEINLRNNSISGTLPKTIGNLYNLNYLAVTSNCLRGVISEAFFSNLSKLKYLDLSKNSLTLEFSSQWVPTFQLNFIILDSIKLGPRFPNWIQTQTKIIMLDISDAQISDTIPAEWFTDLPPTLAYLNLSCNQIYGWLPNMLTKFENEGLAIDLSANQIRGRLPLFPTKVMMLNLSKNRFSGTISSLCKISSGFLSYLDLSENRLSGQLPNCFMHWRKLVILNLASNNFSGEVPSSFALLTQLETLSLSNNSFYGDLPLPMKNCSSLSFVDLGNNRFFGQVPAWIGESLPLLNILILHSNNLNGSIPLHMCWLKDLHILDLSLNDISGTIPQCLNNFTAMTQIGNSSSDIFHRYYFKFVDTMYTNMTFVYEKEFVDNARLMLKRREYKYDKILGLLKIIDLSSNKLMGKLPDEISSLLQLVGLNVSRNKLVGEIPQTIGQMKQLQSLDLSRNQFSGKIPSSMSELNFLSDIDLSYNNLSGKIPTSTQLQSFKASDFTTRKKT</sequence>
<reference evidence="15 16" key="1">
    <citation type="journal article" date="2016" name="G3 (Bethesda)">
        <title>First Draft Assembly and Annotation of the Genome of a California Endemic Oak Quercus lobata Nee (Fagaceae).</title>
        <authorList>
            <person name="Sork V.L."/>
            <person name="Fitz-Gibbon S.T."/>
            <person name="Puiu D."/>
            <person name="Crepeau M."/>
            <person name="Gugger P.F."/>
            <person name="Sherman R."/>
            <person name="Stevens K."/>
            <person name="Langley C.H."/>
            <person name="Pellegrini M."/>
            <person name="Salzberg S.L."/>
        </authorList>
    </citation>
    <scope>NUCLEOTIDE SEQUENCE [LARGE SCALE GENOMIC DNA]</scope>
    <source>
        <strain evidence="15 16">cv. SW786</strain>
    </source>
</reference>
<evidence type="ECO:0000256" key="1">
    <source>
        <dbReference type="ARBA" id="ARBA00004251"/>
    </source>
</evidence>
<dbReference type="PRINTS" id="PR00019">
    <property type="entry name" value="LEURICHRPT"/>
</dbReference>
<evidence type="ECO:0008006" key="17">
    <source>
        <dbReference type="Google" id="ProtNLM"/>
    </source>
</evidence>
<comment type="subcellular location">
    <subcellularLocation>
        <location evidence="1">Cell membrane</location>
        <topology evidence="1">Single-pass type I membrane protein</topology>
    </subcellularLocation>
</comment>
<dbReference type="Gene3D" id="3.80.10.10">
    <property type="entry name" value="Ribonuclease Inhibitor"/>
    <property type="match status" value="3"/>
</dbReference>
<keyword evidence="4" id="KW-0433">Leucine-rich repeat</keyword>
<dbReference type="OrthoDB" id="1706571at2759"/>